<name>A0A1V5MEF0_UNCT6</name>
<keyword evidence="2" id="KW-0436">Ligase</keyword>
<dbReference type="GO" id="GO:0016874">
    <property type="term" value="F:ligase activity"/>
    <property type="evidence" value="ECO:0007669"/>
    <property type="project" value="UniProtKB-KW"/>
</dbReference>
<dbReference type="Pfam" id="PF13298">
    <property type="entry name" value="LigD_N"/>
    <property type="match status" value="1"/>
</dbReference>
<dbReference type="EMBL" id="MWAK01000165">
    <property type="protein sequence ID" value="OPZ91566.1"/>
    <property type="molecule type" value="Genomic_DNA"/>
</dbReference>
<evidence type="ECO:0000259" key="1">
    <source>
        <dbReference type="Pfam" id="PF13298"/>
    </source>
</evidence>
<protein>
    <submittedName>
        <fullName evidence="2">Putative DNA ligase-like protein</fullName>
    </submittedName>
</protein>
<organism evidence="2">
    <name type="scientific">candidate division TA06 bacterium ADurb.Bin417</name>
    <dbReference type="NCBI Taxonomy" id="1852828"/>
    <lineage>
        <taxon>Bacteria</taxon>
        <taxon>Bacteria division TA06</taxon>
    </lineage>
</organism>
<dbReference type="PANTHER" id="PTHR39465">
    <property type="entry name" value="DNA LIGASE D, 3'-PHOSPHOESTERASE DOMAIN"/>
    <property type="match status" value="1"/>
</dbReference>
<proteinExistence type="predicted"/>
<dbReference type="PANTHER" id="PTHR39465:SF1">
    <property type="entry name" value="DNA LIGASE D 3'-PHOSPHOESTERASE DOMAIN-CONTAINING PROTEIN"/>
    <property type="match status" value="1"/>
</dbReference>
<dbReference type="NCBIfam" id="TIGR02777">
    <property type="entry name" value="LigD_PE_dom"/>
    <property type="match status" value="1"/>
</dbReference>
<evidence type="ECO:0000313" key="2">
    <source>
        <dbReference type="EMBL" id="OPZ91566.1"/>
    </source>
</evidence>
<gene>
    <name evidence="2" type="ORF">BWY73_01058</name>
</gene>
<reference evidence="2" key="1">
    <citation type="submission" date="2017-02" db="EMBL/GenBank/DDBJ databases">
        <title>Delving into the versatile metabolic prowess of the omnipresent phylum Bacteroidetes.</title>
        <authorList>
            <person name="Nobu M.K."/>
            <person name="Mei R."/>
            <person name="Narihiro T."/>
            <person name="Kuroda K."/>
            <person name="Liu W.-T."/>
        </authorList>
    </citation>
    <scope>NUCLEOTIDE SEQUENCE</scope>
    <source>
        <strain evidence="2">ADurb.Bin417</strain>
    </source>
</reference>
<sequence length="139" mass="16259">MSIEPAEERELKFVVHEHFARRHHFDFRLEMDGVLKSWAVPKAPPEAAGEKRLAVEVPDHPLAYGDFEGLIPEGEYGAGRVEIWDRGSYRLIERRPEKIVFELRGEKLRGVYILLFFKADRQRNWLFFRPAEGAEKPGR</sequence>
<dbReference type="Proteomes" id="UP000485484">
    <property type="component" value="Unassembled WGS sequence"/>
</dbReference>
<dbReference type="AlphaFoldDB" id="A0A1V5MEF0"/>
<feature type="domain" description="DNA ligase D 3'-phosphoesterase" evidence="1">
    <location>
        <begin position="16"/>
        <end position="114"/>
    </location>
</feature>
<dbReference type="InterPro" id="IPR014144">
    <property type="entry name" value="LigD_PE_domain"/>
</dbReference>
<accession>A0A1V5MEF0</accession>
<comment type="caution">
    <text evidence="2">The sequence shown here is derived from an EMBL/GenBank/DDBJ whole genome shotgun (WGS) entry which is preliminary data.</text>
</comment>